<comment type="caution">
    <text evidence="2">The sequence shown here is derived from an EMBL/GenBank/DDBJ whole genome shotgun (WGS) entry which is preliminary data.</text>
</comment>
<protein>
    <submittedName>
        <fullName evidence="2">Uncharacterized protein</fullName>
    </submittedName>
</protein>
<evidence type="ECO:0000313" key="3">
    <source>
        <dbReference type="Proteomes" id="UP000005808"/>
    </source>
</evidence>
<dbReference type="RefSeq" id="WP_006162136.1">
    <property type="nucleotide sequence ID" value="NZ_AHJE01000093.1"/>
</dbReference>
<evidence type="ECO:0000313" key="2">
    <source>
        <dbReference type="EMBL" id="EHP39397.1"/>
    </source>
</evidence>
<dbReference type="Proteomes" id="UP000005808">
    <property type="component" value="Unassembled WGS sequence"/>
</dbReference>
<dbReference type="CDD" id="cd00093">
    <property type="entry name" value="HTH_XRE"/>
    <property type="match status" value="1"/>
</dbReference>
<name>H1SDL2_9BURK</name>
<gene>
    <name evidence="2" type="ORF">OR16_31589</name>
</gene>
<accession>H1SDL2</accession>
<dbReference type="GO" id="GO:0003677">
    <property type="term" value="F:DNA binding"/>
    <property type="evidence" value="ECO:0007669"/>
    <property type="project" value="InterPro"/>
</dbReference>
<dbReference type="AlphaFoldDB" id="H1SDL2"/>
<sequence>MSEPWFHGLLHEIKNSTQRAVAERLGVSRPTLSVLVNGLGEYGNGGAKTDRFEMRYRQAFEQIPCPHTGETVGIQHCRGKALQHPPTHNPLQLNHWKACQDCQYKPAPLEPKGARAPKAEIPQAVLDTKTLPLPEVGAPQIQLTNEEPA</sequence>
<dbReference type="EMBL" id="AHJE01000093">
    <property type="protein sequence ID" value="EHP39397.1"/>
    <property type="molecule type" value="Genomic_DNA"/>
</dbReference>
<reference evidence="2 3" key="1">
    <citation type="journal article" date="2012" name="J. Bacteriol.">
        <title>De Novo Genome Project of Cupriavidus basilensis OR16.</title>
        <authorList>
            <person name="Cserhati M."/>
            <person name="Kriszt B."/>
            <person name="Szoboszlay S."/>
            <person name="Toth A."/>
            <person name="Szabo I."/>
            <person name="Tancsics A."/>
            <person name="Nagy I."/>
            <person name="Horvath B."/>
            <person name="Nagy I."/>
            <person name="Kukolya J."/>
        </authorList>
    </citation>
    <scope>NUCLEOTIDE SEQUENCE [LARGE SCALE GENOMIC DNA]</scope>
    <source>
        <strain evidence="2 3">OR16</strain>
    </source>
</reference>
<dbReference type="InterPro" id="IPR010982">
    <property type="entry name" value="Lambda_DNA-bd_dom_sf"/>
</dbReference>
<dbReference type="SUPFAM" id="SSF47413">
    <property type="entry name" value="lambda repressor-like DNA-binding domains"/>
    <property type="match status" value="1"/>
</dbReference>
<dbReference type="OrthoDB" id="7358102at2"/>
<organism evidence="2 3">
    <name type="scientific">Cupriavidus basilensis OR16</name>
    <dbReference type="NCBI Taxonomy" id="1127483"/>
    <lineage>
        <taxon>Bacteria</taxon>
        <taxon>Pseudomonadati</taxon>
        <taxon>Pseudomonadota</taxon>
        <taxon>Betaproteobacteria</taxon>
        <taxon>Burkholderiales</taxon>
        <taxon>Burkholderiaceae</taxon>
        <taxon>Cupriavidus</taxon>
    </lineage>
</organism>
<feature type="region of interest" description="Disordered" evidence="1">
    <location>
        <begin position="130"/>
        <end position="149"/>
    </location>
</feature>
<dbReference type="InterPro" id="IPR001387">
    <property type="entry name" value="Cro/C1-type_HTH"/>
</dbReference>
<proteinExistence type="predicted"/>
<dbReference type="PATRIC" id="fig|1127483.3.peg.6303"/>
<evidence type="ECO:0000256" key="1">
    <source>
        <dbReference type="SAM" id="MobiDB-lite"/>
    </source>
</evidence>